<evidence type="ECO:0000256" key="1">
    <source>
        <dbReference type="SAM" id="Coils"/>
    </source>
</evidence>
<dbReference type="RefSeq" id="WP_115217847.1">
    <property type="nucleotide sequence ID" value="NZ_UHIA01000003.1"/>
</dbReference>
<feature type="domain" description="Transposase IS110-like N-terminal" evidence="2">
    <location>
        <begin position="9"/>
        <end position="162"/>
    </location>
</feature>
<protein>
    <submittedName>
        <fullName evidence="4">Transposase IS116/IS110/IS902 family</fullName>
    </submittedName>
</protein>
<dbReference type="GO" id="GO:0003677">
    <property type="term" value="F:DNA binding"/>
    <property type="evidence" value="ECO:0007669"/>
    <property type="project" value="InterPro"/>
</dbReference>
<dbReference type="Pfam" id="PF02371">
    <property type="entry name" value="Transposase_20"/>
    <property type="match status" value="1"/>
</dbReference>
<feature type="coiled-coil region" evidence="1">
    <location>
        <begin position="136"/>
        <end position="207"/>
    </location>
</feature>
<accession>A0A380MLD4</accession>
<evidence type="ECO:0000259" key="2">
    <source>
        <dbReference type="Pfam" id="PF01548"/>
    </source>
</evidence>
<evidence type="ECO:0000259" key="3">
    <source>
        <dbReference type="Pfam" id="PF02371"/>
    </source>
</evidence>
<dbReference type="InterPro" id="IPR002525">
    <property type="entry name" value="Transp_IS110-like_N"/>
</dbReference>
<dbReference type="NCBIfam" id="NF033542">
    <property type="entry name" value="transpos_IS110"/>
    <property type="match status" value="1"/>
</dbReference>
<name>A0A380MLD4_9GAMM</name>
<proteinExistence type="predicted"/>
<dbReference type="PANTHER" id="PTHR33055">
    <property type="entry name" value="TRANSPOSASE FOR INSERTION SEQUENCE ELEMENT IS1111A"/>
    <property type="match status" value="1"/>
</dbReference>
<keyword evidence="5" id="KW-1185">Reference proteome</keyword>
<feature type="domain" description="Transposase IS116/IS110/IS902 C-terminal" evidence="3">
    <location>
        <begin position="209"/>
        <end position="293"/>
    </location>
</feature>
<evidence type="ECO:0000313" key="4">
    <source>
        <dbReference type="EMBL" id="SUO92467.1"/>
    </source>
</evidence>
<dbReference type="Pfam" id="PF01548">
    <property type="entry name" value="DEDD_Tnp_IS110"/>
    <property type="match status" value="1"/>
</dbReference>
<dbReference type="GO" id="GO:0004803">
    <property type="term" value="F:transposase activity"/>
    <property type="evidence" value="ECO:0007669"/>
    <property type="project" value="InterPro"/>
</dbReference>
<gene>
    <name evidence="4" type="ORF">NCTC10717_00566</name>
</gene>
<dbReference type="OrthoDB" id="9795150at2"/>
<dbReference type="InterPro" id="IPR047650">
    <property type="entry name" value="Transpos_IS110"/>
</dbReference>
<organism evidence="4 5">
    <name type="scientific">Suttonella indologenes</name>
    <dbReference type="NCBI Taxonomy" id="13276"/>
    <lineage>
        <taxon>Bacteria</taxon>
        <taxon>Pseudomonadati</taxon>
        <taxon>Pseudomonadota</taxon>
        <taxon>Gammaproteobacteria</taxon>
        <taxon>Cardiobacteriales</taxon>
        <taxon>Cardiobacteriaceae</taxon>
        <taxon>Suttonella</taxon>
    </lineage>
</organism>
<dbReference type="AlphaFoldDB" id="A0A380MLD4"/>
<sequence>MVDSIQHIIGVDVSQQKWDIAYLKDIRKRSIRSKILDNNPDGCLKFIEWIEKNITTDLSTVHVIMEATGVYHELLAYFLHDKGIKVSIVNPKYILDFAKSLGTVHKTDKSDSKVIALYGATPTIDIELWQPEATHIRQLKAKLARLDALKADLQRENNRLHSAQIANTPEKVLLSLNQMIAALEQNIADLQNDVDNHIDQHPDLKNDIKLLQSIPAVGKATALDMAVLYRSRQFTGAAQMAVFWGLIPKEKQSGQFKGKVMLSKRGNSRMRALLYMPAIVAKRYNPDIQAHYERLLARGKTKMQAIGASMRRLVHICFGVLKHQTVYQAQTV</sequence>
<evidence type="ECO:0000313" key="5">
    <source>
        <dbReference type="Proteomes" id="UP000254575"/>
    </source>
</evidence>
<dbReference type="GO" id="GO:0006313">
    <property type="term" value="P:DNA transposition"/>
    <property type="evidence" value="ECO:0007669"/>
    <property type="project" value="InterPro"/>
</dbReference>
<dbReference type="EMBL" id="UHIA01000003">
    <property type="protein sequence ID" value="SUO92467.1"/>
    <property type="molecule type" value="Genomic_DNA"/>
</dbReference>
<dbReference type="Proteomes" id="UP000254575">
    <property type="component" value="Unassembled WGS sequence"/>
</dbReference>
<reference evidence="4 5" key="1">
    <citation type="submission" date="2018-06" db="EMBL/GenBank/DDBJ databases">
        <authorList>
            <consortium name="Pathogen Informatics"/>
            <person name="Doyle S."/>
        </authorList>
    </citation>
    <scope>NUCLEOTIDE SEQUENCE [LARGE SCALE GENOMIC DNA]</scope>
    <source>
        <strain evidence="4 5">NCTC10717</strain>
    </source>
</reference>
<dbReference type="PANTHER" id="PTHR33055:SF3">
    <property type="entry name" value="PUTATIVE TRANSPOSASE FOR IS117-RELATED"/>
    <property type="match status" value="1"/>
</dbReference>
<dbReference type="InterPro" id="IPR003346">
    <property type="entry name" value="Transposase_20"/>
</dbReference>
<keyword evidence="1" id="KW-0175">Coiled coil</keyword>